<reference evidence="2" key="1">
    <citation type="journal article" date="2023" name="G3 (Bethesda)">
        <title>Whole genome assemblies of Zophobas morio and Tenebrio molitor.</title>
        <authorList>
            <person name="Kaur S."/>
            <person name="Stinson S.A."/>
            <person name="diCenzo G.C."/>
        </authorList>
    </citation>
    <scope>NUCLEOTIDE SEQUENCE</scope>
    <source>
        <strain evidence="2">QUZm001</strain>
    </source>
</reference>
<evidence type="ECO:0000313" key="3">
    <source>
        <dbReference type="Proteomes" id="UP001168821"/>
    </source>
</evidence>
<sequence length="157" mass="17575">MKCCKKSECNTPNLLISDNLDLSKYGSLTEIIRDVVTAAVAPLVDEISHLREEILGLKRSISNNQRDKASDSIKPTTTKSTKQPEEKVHDKNKYNIKSQKISWTNEPNLTSLEKDQLNLMNTIIDLSRKGTTGINKDVNTTTPTTPNNDTDFVEITL</sequence>
<dbReference type="EMBL" id="JALNTZ010000006">
    <property type="protein sequence ID" value="KAJ3649676.1"/>
    <property type="molecule type" value="Genomic_DNA"/>
</dbReference>
<evidence type="ECO:0000313" key="2">
    <source>
        <dbReference type="EMBL" id="KAJ3649676.1"/>
    </source>
</evidence>
<protein>
    <submittedName>
        <fullName evidence="2">Uncharacterized protein</fullName>
    </submittedName>
</protein>
<accession>A0AA38I7T4</accession>
<evidence type="ECO:0000256" key="1">
    <source>
        <dbReference type="SAM" id="MobiDB-lite"/>
    </source>
</evidence>
<feature type="region of interest" description="Disordered" evidence="1">
    <location>
        <begin position="59"/>
        <end position="91"/>
    </location>
</feature>
<comment type="caution">
    <text evidence="2">The sequence shown here is derived from an EMBL/GenBank/DDBJ whole genome shotgun (WGS) entry which is preliminary data.</text>
</comment>
<dbReference type="Proteomes" id="UP001168821">
    <property type="component" value="Unassembled WGS sequence"/>
</dbReference>
<feature type="region of interest" description="Disordered" evidence="1">
    <location>
        <begin position="135"/>
        <end position="157"/>
    </location>
</feature>
<organism evidence="2 3">
    <name type="scientific">Zophobas morio</name>
    <dbReference type="NCBI Taxonomy" id="2755281"/>
    <lineage>
        <taxon>Eukaryota</taxon>
        <taxon>Metazoa</taxon>
        <taxon>Ecdysozoa</taxon>
        <taxon>Arthropoda</taxon>
        <taxon>Hexapoda</taxon>
        <taxon>Insecta</taxon>
        <taxon>Pterygota</taxon>
        <taxon>Neoptera</taxon>
        <taxon>Endopterygota</taxon>
        <taxon>Coleoptera</taxon>
        <taxon>Polyphaga</taxon>
        <taxon>Cucujiformia</taxon>
        <taxon>Tenebrionidae</taxon>
        <taxon>Zophobas</taxon>
    </lineage>
</organism>
<dbReference type="AlphaFoldDB" id="A0AA38I7T4"/>
<gene>
    <name evidence="2" type="ORF">Zmor_021403</name>
</gene>
<feature type="compositionally biased region" description="Basic and acidic residues" evidence="1">
    <location>
        <begin position="82"/>
        <end position="91"/>
    </location>
</feature>
<keyword evidence="3" id="KW-1185">Reference proteome</keyword>
<proteinExistence type="predicted"/>
<name>A0AA38I7T4_9CUCU</name>
<feature type="compositionally biased region" description="Low complexity" evidence="1">
    <location>
        <begin position="139"/>
        <end position="150"/>
    </location>
</feature>